<evidence type="ECO:0000256" key="2">
    <source>
        <dbReference type="ARBA" id="ARBA00023002"/>
    </source>
</evidence>
<dbReference type="Proteomes" id="UP000483035">
    <property type="component" value="Unassembled WGS sequence"/>
</dbReference>
<evidence type="ECO:0000313" key="5">
    <source>
        <dbReference type="EMBL" id="NEI74789.1"/>
    </source>
</evidence>
<dbReference type="PRINTS" id="PR00081">
    <property type="entry name" value="GDHRDH"/>
</dbReference>
<dbReference type="PANTHER" id="PTHR24321:SF8">
    <property type="entry name" value="ESTRADIOL 17-BETA-DEHYDROGENASE 8-RELATED"/>
    <property type="match status" value="1"/>
</dbReference>
<dbReference type="InterPro" id="IPR023985">
    <property type="entry name" value="SDR_subfam_1"/>
</dbReference>
<name>A0A6L9UHD6_9HYPH</name>
<evidence type="ECO:0000313" key="6">
    <source>
        <dbReference type="Proteomes" id="UP000483035"/>
    </source>
</evidence>
<dbReference type="EC" id="1.1.99.-" evidence="5"/>
<comment type="similarity">
    <text evidence="1 4">Belongs to the short-chain dehydrogenases/reductases (SDR) family.</text>
</comment>
<keyword evidence="2 5" id="KW-0560">Oxidoreductase</keyword>
<reference evidence="5 6" key="1">
    <citation type="submission" date="2019-12" db="EMBL/GenBank/DDBJ databases">
        <title>Rhizobium genotypes associated with high levels of biological nitrogen fixation by grain legumes in a temperate-maritime cropping system.</title>
        <authorList>
            <person name="Maluk M."/>
            <person name="Francesc Ferrando Molina F."/>
            <person name="Lopez Del Egido L."/>
            <person name="Lafos M."/>
            <person name="Langarica-Fuentes A."/>
            <person name="Gebre Yohannes G."/>
            <person name="Young M.W."/>
            <person name="Martin P."/>
            <person name="Gantlett R."/>
            <person name="Kenicer G."/>
            <person name="Hawes C."/>
            <person name="Begg G.S."/>
            <person name="Quilliam R.S."/>
            <person name="Squire G.R."/>
            <person name="Poole P.S."/>
            <person name="Young P.W."/>
            <person name="Iannetta P.M."/>
            <person name="James E.K."/>
        </authorList>
    </citation>
    <scope>NUCLEOTIDE SEQUENCE [LARGE SCALE GENOMIC DNA]</scope>
    <source>
        <strain evidence="5 6">JHI1118</strain>
    </source>
</reference>
<dbReference type="InterPro" id="IPR036291">
    <property type="entry name" value="NAD(P)-bd_dom_sf"/>
</dbReference>
<protein>
    <submittedName>
        <fullName evidence="5">Mycofactocin-coupled SDR family oxidoreductase</fullName>
        <ecNumber evidence="5">1.1.99.-</ecNumber>
    </submittedName>
</protein>
<dbReference type="InterPro" id="IPR002347">
    <property type="entry name" value="SDR_fam"/>
</dbReference>
<dbReference type="EMBL" id="WUEY01000039">
    <property type="protein sequence ID" value="NEI74789.1"/>
    <property type="molecule type" value="Genomic_DNA"/>
</dbReference>
<proteinExistence type="inferred from homology"/>
<evidence type="ECO:0000256" key="3">
    <source>
        <dbReference type="ARBA" id="ARBA00023027"/>
    </source>
</evidence>
<dbReference type="NCBIfam" id="TIGR03971">
    <property type="entry name" value="SDR_subfam_1"/>
    <property type="match status" value="1"/>
</dbReference>
<dbReference type="RefSeq" id="WP_163994447.1">
    <property type="nucleotide sequence ID" value="NZ_WUEY01000039.1"/>
</dbReference>
<dbReference type="Pfam" id="PF00106">
    <property type="entry name" value="adh_short"/>
    <property type="match status" value="1"/>
</dbReference>
<dbReference type="PRINTS" id="PR00080">
    <property type="entry name" value="SDRFAMILY"/>
</dbReference>
<dbReference type="FunFam" id="3.40.50.720:FF:000084">
    <property type="entry name" value="Short-chain dehydrogenase reductase"/>
    <property type="match status" value="1"/>
</dbReference>
<dbReference type="CDD" id="cd05233">
    <property type="entry name" value="SDR_c"/>
    <property type="match status" value="1"/>
</dbReference>
<dbReference type="Gene3D" id="3.40.50.720">
    <property type="entry name" value="NAD(P)-binding Rossmann-like Domain"/>
    <property type="match status" value="1"/>
</dbReference>
<dbReference type="SUPFAM" id="SSF51735">
    <property type="entry name" value="NAD(P)-binding Rossmann-fold domains"/>
    <property type="match status" value="1"/>
</dbReference>
<dbReference type="GO" id="GO:0016491">
    <property type="term" value="F:oxidoreductase activity"/>
    <property type="evidence" value="ECO:0007669"/>
    <property type="project" value="UniProtKB-KW"/>
</dbReference>
<sequence>MQEMSGKIALITGAARGQGRSHAIRLAEAGAYIIAFDICAPVEGIDYAMASEEDLVETAELVRATGAKILTYRVDVRNFEEMTSALDEAVSVFGGLDVVVTNAGVLSMERATDITQAIWDTIIAINLTGTLKTIRAALPHLVRRGGGSIVSIASVAGLAGLPFLDAYVASKHGVVGLAKALAIELADRNIRVNAVCPTGVADTGMQLGLRDDILAEAGEKLQFAFKNAFKNDLVEKSDVSAAVLYLTSDSGRFITGSALAVDAGLLAL</sequence>
<comment type="caution">
    <text evidence="5">The sequence shown here is derived from an EMBL/GenBank/DDBJ whole genome shotgun (WGS) entry which is preliminary data.</text>
</comment>
<gene>
    <name evidence="5" type="ORF">GR212_35190</name>
</gene>
<dbReference type="PROSITE" id="PS00061">
    <property type="entry name" value="ADH_SHORT"/>
    <property type="match status" value="1"/>
</dbReference>
<dbReference type="AlphaFoldDB" id="A0A6L9UHD6"/>
<accession>A0A6L9UHD6</accession>
<organism evidence="5 6">
    <name type="scientific">Rhizobium lusitanum</name>
    <dbReference type="NCBI Taxonomy" id="293958"/>
    <lineage>
        <taxon>Bacteria</taxon>
        <taxon>Pseudomonadati</taxon>
        <taxon>Pseudomonadota</taxon>
        <taxon>Alphaproteobacteria</taxon>
        <taxon>Hyphomicrobiales</taxon>
        <taxon>Rhizobiaceae</taxon>
        <taxon>Rhizobium/Agrobacterium group</taxon>
        <taxon>Rhizobium</taxon>
    </lineage>
</organism>
<dbReference type="InterPro" id="IPR020904">
    <property type="entry name" value="Sc_DH/Rdtase_CS"/>
</dbReference>
<evidence type="ECO:0000256" key="1">
    <source>
        <dbReference type="ARBA" id="ARBA00006484"/>
    </source>
</evidence>
<evidence type="ECO:0000256" key="4">
    <source>
        <dbReference type="RuleBase" id="RU000363"/>
    </source>
</evidence>
<keyword evidence="3" id="KW-0520">NAD</keyword>
<dbReference type="PANTHER" id="PTHR24321">
    <property type="entry name" value="DEHYDROGENASES, SHORT CHAIN"/>
    <property type="match status" value="1"/>
</dbReference>